<dbReference type="GO" id="GO:0031417">
    <property type="term" value="C:NatC complex"/>
    <property type="evidence" value="ECO:0007669"/>
    <property type="project" value="InterPro"/>
</dbReference>
<protein>
    <submittedName>
        <fullName evidence="6">Mak10 subunit, NatC N-terminal acetyltransferase-domain-containing protein</fullName>
    </submittedName>
</protein>
<comment type="subcellular location">
    <subcellularLocation>
        <location evidence="1">Cytoplasm</location>
    </subcellularLocation>
</comment>
<name>A0A7C8M2G3_9PLEO</name>
<keyword evidence="7" id="KW-1185">Reference proteome</keyword>
<gene>
    <name evidence="6" type="ORF">BDV95DRAFT_506597</name>
</gene>
<dbReference type="OrthoDB" id="269405at2759"/>
<sequence>MEALKKLGSSHDSPAASAAVSLPLRKASRLPVVESKIYNITDRFTAACGGMSLHLYRVLLLGVPSILPSRSRHSISSYQIPISSSSFFRPGANLPTALNIGQLVKDEYFTLYESIGALEIMDPKMDSGFLEPGETLEDDYDTLAPLLPDEVIGIMDQLLCYEMAWHTGYPLSQTLFTSVYIDQLLWPEPKTLEEAQFYRGVIPDERRPGPLLEVLRAYCLALVKCCDFVIAKITARDYYEEEDFSTHTYNRVLFVRVPSDVFQRELNAAVDWLDDTDLEIDHDLKAAIKARLDFRKDLLSALDLDLPLDYISHHWQLVSSSLQSINSTQELGKLVRGSFSLKLQRRLASTVPPRPIVEISFADAFSTLTKLCVDCEEATRVVSLPPDPLEYQSFLCAYASRTPTPLPYARAYLATLLFHPQTLNATGSLPLVDLRTVVLPASPLLDPVNWTLSPPRGHLVPKPPRLQLALLIDEFVDRAEQPYMDLWISLGQNRCRVRRMLTHVIIGWDLLQADAGLVDDDLVRVVEDMGITDQVLPAPLTTWVYHKKLWMIEKVVLLGFEQDIYLPDELAGMYFFLSTIASKRIALLHTIQQHNLSRVTHAPQSGFAVHSAQELDDADRYVTSLYHEATAIAELSAALHTFYMALCYLHLLPLPPRPFSSEPLRYELRMKPFLALQPPEVPPFADFATHAQPYGVYAAPSPQFFDALRGALWGEVEARVAAAKDAFAKVRREGAGSARAEGVRGVWARDVQGGLASCVALGVAVAGVKSAVAGSSGGEQGDMSVGVRVELAGKRYSEGWVVARVVKI</sequence>
<proteinExistence type="inferred from homology"/>
<reference evidence="6 7" key="1">
    <citation type="submission" date="2020-01" db="EMBL/GenBank/DDBJ databases">
        <authorList>
            <consortium name="DOE Joint Genome Institute"/>
            <person name="Haridas S."/>
            <person name="Albert R."/>
            <person name="Binder M."/>
            <person name="Bloem J."/>
            <person name="Labutti K."/>
            <person name="Salamov A."/>
            <person name="Andreopoulos B."/>
            <person name="Baker S.E."/>
            <person name="Barry K."/>
            <person name="Bills G."/>
            <person name="Bluhm B.H."/>
            <person name="Cannon C."/>
            <person name="Castanera R."/>
            <person name="Culley D.E."/>
            <person name="Daum C."/>
            <person name="Ezra D."/>
            <person name="Gonzalez J.B."/>
            <person name="Henrissat B."/>
            <person name="Kuo A."/>
            <person name="Liang C."/>
            <person name="Lipzen A."/>
            <person name="Lutzoni F."/>
            <person name="Magnuson J."/>
            <person name="Mondo S."/>
            <person name="Nolan M."/>
            <person name="Ohm R."/>
            <person name="Pangilinan J."/>
            <person name="Park H.-J.H."/>
            <person name="Ramirez L."/>
            <person name="Alfaro M."/>
            <person name="Sun H."/>
            <person name="Tritt A."/>
            <person name="Yoshinaga Y."/>
            <person name="Zwiers L.-H.L."/>
            <person name="Turgeon B.G."/>
            <person name="Goodwin S.B."/>
            <person name="Spatafora J.W."/>
            <person name="Crous P.W."/>
            <person name="Grigoriev I.V."/>
        </authorList>
    </citation>
    <scope>NUCLEOTIDE SEQUENCE [LARGE SCALE GENOMIC DNA]</scope>
    <source>
        <strain evidence="6 7">CBS 611.86</strain>
    </source>
</reference>
<comment type="similarity">
    <text evidence="2">Belongs to the MAK10 family.</text>
</comment>
<dbReference type="Pfam" id="PF04112">
    <property type="entry name" value="Mak10"/>
    <property type="match status" value="1"/>
</dbReference>
<feature type="domain" description="NAA35-like TPR repeats" evidence="5">
    <location>
        <begin position="393"/>
        <end position="692"/>
    </location>
</feature>
<keyword evidence="6" id="KW-0808">Transferase</keyword>
<feature type="domain" description="NAA35-like N-terminal" evidence="4">
    <location>
        <begin position="101"/>
        <end position="261"/>
    </location>
</feature>
<dbReference type="EMBL" id="JAADJZ010000032">
    <property type="protein sequence ID" value="KAF2865661.1"/>
    <property type="molecule type" value="Genomic_DNA"/>
</dbReference>
<keyword evidence="3" id="KW-0963">Cytoplasm</keyword>
<evidence type="ECO:0000256" key="2">
    <source>
        <dbReference type="ARBA" id="ARBA00006289"/>
    </source>
</evidence>
<dbReference type="GO" id="GO:0016740">
    <property type="term" value="F:transferase activity"/>
    <property type="evidence" value="ECO:0007669"/>
    <property type="project" value="UniProtKB-KW"/>
</dbReference>
<organism evidence="6 7">
    <name type="scientific">Massariosphaeria phaeospora</name>
    <dbReference type="NCBI Taxonomy" id="100035"/>
    <lineage>
        <taxon>Eukaryota</taxon>
        <taxon>Fungi</taxon>
        <taxon>Dikarya</taxon>
        <taxon>Ascomycota</taxon>
        <taxon>Pezizomycotina</taxon>
        <taxon>Dothideomycetes</taxon>
        <taxon>Pleosporomycetidae</taxon>
        <taxon>Pleosporales</taxon>
        <taxon>Pleosporales incertae sedis</taxon>
        <taxon>Massariosphaeria</taxon>
    </lineage>
</organism>
<dbReference type="InterPro" id="IPR057982">
    <property type="entry name" value="TPR_NAA35"/>
</dbReference>
<accession>A0A7C8M2G3</accession>
<dbReference type="InterPro" id="IPR007244">
    <property type="entry name" value="Naa35_N"/>
</dbReference>
<dbReference type="AlphaFoldDB" id="A0A7C8M2G3"/>
<evidence type="ECO:0000256" key="3">
    <source>
        <dbReference type="ARBA" id="ARBA00022490"/>
    </source>
</evidence>
<dbReference type="Proteomes" id="UP000481861">
    <property type="component" value="Unassembled WGS sequence"/>
</dbReference>
<dbReference type="PANTHER" id="PTHR21373:SF0">
    <property type="entry name" value="N-ALPHA-ACETYLTRANSFERASE 35, NATC AUXILIARY SUBUNIT"/>
    <property type="match status" value="1"/>
</dbReference>
<evidence type="ECO:0000259" key="5">
    <source>
        <dbReference type="Pfam" id="PF25789"/>
    </source>
</evidence>
<evidence type="ECO:0000313" key="6">
    <source>
        <dbReference type="EMBL" id="KAF2865661.1"/>
    </source>
</evidence>
<dbReference type="PANTHER" id="PTHR21373">
    <property type="entry name" value="GLUCOSE REPRESSIBLE PROTEIN MAK10"/>
    <property type="match status" value="1"/>
</dbReference>
<dbReference type="InterPro" id="IPR057983">
    <property type="entry name" value="NAA35-like_N"/>
</dbReference>
<evidence type="ECO:0000256" key="1">
    <source>
        <dbReference type="ARBA" id="ARBA00004496"/>
    </source>
</evidence>
<evidence type="ECO:0000313" key="7">
    <source>
        <dbReference type="Proteomes" id="UP000481861"/>
    </source>
</evidence>
<comment type="caution">
    <text evidence="6">The sequence shown here is derived from an EMBL/GenBank/DDBJ whole genome shotgun (WGS) entry which is preliminary data.</text>
</comment>
<evidence type="ECO:0000259" key="4">
    <source>
        <dbReference type="Pfam" id="PF04112"/>
    </source>
</evidence>
<dbReference type="Pfam" id="PF25789">
    <property type="entry name" value="TPR_NAA35"/>
    <property type="match status" value="1"/>
</dbReference>